<dbReference type="SMART" id="SM01000">
    <property type="entry name" value="Aha1_N"/>
    <property type="match status" value="1"/>
</dbReference>
<accession>A0A9P7KHG5</accession>
<comment type="similarity">
    <text evidence="1">Belongs to the AHA1 family.</text>
</comment>
<dbReference type="Gene3D" id="3.15.10.20">
    <property type="entry name" value="Activator of Hsp90 ATPase Aha1, N-terminal domain"/>
    <property type="match status" value="1"/>
</dbReference>
<dbReference type="PANTHER" id="PTHR13009:SF22">
    <property type="entry name" value="LD43819P"/>
    <property type="match status" value="1"/>
</dbReference>
<keyword evidence="5" id="KW-1185">Reference proteome</keyword>
<dbReference type="Proteomes" id="UP000717328">
    <property type="component" value="Unassembled WGS sequence"/>
</dbReference>
<proteinExistence type="inferred from homology"/>
<comment type="caution">
    <text evidence="4">The sequence shown here is derived from an EMBL/GenBank/DDBJ whole genome shotgun (WGS) entry which is preliminary data.</text>
</comment>
<dbReference type="AlphaFoldDB" id="A0A9P7KHG5"/>
<evidence type="ECO:0000313" key="5">
    <source>
        <dbReference type="Proteomes" id="UP000717328"/>
    </source>
</evidence>
<dbReference type="Gene3D" id="3.30.530.20">
    <property type="match status" value="1"/>
</dbReference>
<name>A0A9P7KHG5_9AGAR</name>
<reference evidence="4" key="2">
    <citation type="submission" date="2021-10" db="EMBL/GenBank/DDBJ databases">
        <title>Phylogenomics reveals ancestral predisposition of the termite-cultivated fungus Termitomyces towards a domesticated lifestyle.</title>
        <authorList>
            <person name="Auxier B."/>
            <person name="Grum-Grzhimaylo A."/>
            <person name="Cardenas M.E."/>
            <person name="Lodge J.D."/>
            <person name="Laessoe T."/>
            <person name="Pedersen O."/>
            <person name="Smith M.E."/>
            <person name="Kuyper T.W."/>
            <person name="Franco-Molano E.A."/>
            <person name="Baroni T.J."/>
            <person name="Aanen D.K."/>
        </authorList>
    </citation>
    <scope>NUCLEOTIDE SEQUENCE</scope>
    <source>
        <strain evidence="4">D49</strain>
    </source>
</reference>
<reference evidence="4" key="1">
    <citation type="submission" date="2021-02" db="EMBL/GenBank/DDBJ databases">
        <authorList>
            <person name="Nieuwenhuis M."/>
            <person name="Van De Peppel L.J.J."/>
        </authorList>
    </citation>
    <scope>NUCLEOTIDE SEQUENCE</scope>
    <source>
        <strain evidence="4">D49</strain>
    </source>
</reference>
<dbReference type="Pfam" id="PF08327">
    <property type="entry name" value="AHSA1"/>
    <property type="match status" value="1"/>
</dbReference>
<dbReference type="GO" id="GO:0005829">
    <property type="term" value="C:cytosol"/>
    <property type="evidence" value="ECO:0007669"/>
    <property type="project" value="TreeGrafter"/>
</dbReference>
<dbReference type="InterPro" id="IPR023393">
    <property type="entry name" value="START-like_dom_sf"/>
</dbReference>
<dbReference type="GO" id="GO:0006457">
    <property type="term" value="P:protein folding"/>
    <property type="evidence" value="ECO:0007669"/>
    <property type="project" value="TreeGrafter"/>
</dbReference>
<dbReference type="InterPro" id="IPR013538">
    <property type="entry name" value="ASHA1/2-like_C"/>
</dbReference>
<organism evidence="4 5">
    <name type="scientific">Sphagnurus paluster</name>
    <dbReference type="NCBI Taxonomy" id="117069"/>
    <lineage>
        <taxon>Eukaryota</taxon>
        <taxon>Fungi</taxon>
        <taxon>Dikarya</taxon>
        <taxon>Basidiomycota</taxon>
        <taxon>Agaricomycotina</taxon>
        <taxon>Agaricomycetes</taxon>
        <taxon>Agaricomycetidae</taxon>
        <taxon>Agaricales</taxon>
        <taxon>Tricholomatineae</taxon>
        <taxon>Lyophyllaceae</taxon>
        <taxon>Sphagnurus</taxon>
    </lineage>
</organism>
<dbReference type="EMBL" id="JABCKI010000757">
    <property type="protein sequence ID" value="KAG5649724.1"/>
    <property type="molecule type" value="Genomic_DNA"/>
</dbReference>
<gene>
    <name evidence="4" type="ORF">H0H81_002368</name>
</gene>
<feature type="domain" description="Activator of Hsp90 ATPase AHSA1-like N-terminal" evidence="3">
    <location>
        <begin position="14"/>
        <end position="153"/>
    </location>
</feature>
<dbReference type="GO" id="GO:0051087">
    <property type="term" value="F:protein-folding chaperone binding"/>
    <property type="evidence" value="ECO:0007669"/>
    <property type="project" value="InterPro"/>
</dbReference>
<dbReference type="OrthoDB" id="567237at2759"/>
<dbReference type="InterPro" id="IPR015310">
    <property type="entry name" value="AHSA1-like_N"/>
</dbReference>
<dbReference type="PANTHER" id="PTHR13009">
    <property type="entry name" value="HEAT SHOCK PROTEIN 90 HSP90 CO-CHAPERONE AHA-1"/>
    <property type="match status" value="1"/>
</dbReference>
<dbReference type="SUPFAM" id="SSF103111">
    <property type="entry name" value="Activator of Hsp90 ATPase, Aha1"/>
    <property type="match status" value="1"/>
</dbReference>
<dbReference type="InterPro" id="IPR036338">
    <property type="entry name" value="Aha1"/>
</dbReference>
<dbReference type="CDD" id="cd08892">
    <property type="entry name" value="SRPBCC_Aha1"/>
    <property type="match status" value="1"/>
</dbReference>
<dbReference type="GO" id="GO:0001671">
    <property type="term" value="F:ATPase activator activity"/>
    <property type="evidence" value="ECO:0007669"/>
    <property type="project" value="InterPro"/>
</dbReference>
<evidence type="ECO:0000313" key="4">
    <source>
        <dbReference type="EMBL" id="KAG5649724.1"/>
    </source>
</evidence>
<evidence type="ECO:0000259" key="3">
    <source>
        <dbReference type="SMART" id="SM01000"/>
    </source>
</evidence>
<dbReference type="SUPFAM" id="SSF55961">
    <property type="entry name" value="Bet v1-like"/>
    <property type="match status" value="1"/>
</dbReference>
<feature type="compositionally biased region" description="Polar residues" evidence="2">
    <location>
        <begin position="156"/>
        <end position="165"/>
    </location>
</feature>
<feature type="region of interest" description="Disordered" evidence="2">
    <location>
        <begin position="156"/>
        <end position="184"/>
    </location>
</feature>
<evidence type="ECO:0000256" key="1">
    <source>
        <dbReference type="ARBA" id="ARBA00006817"/>
    </source>
</evidence>
<evidence type="ECO:0000256" key="2">
    <source>
        <dbReference type="SAM" id="MobiDB-lite"/>
    </source>
</evidence>
<protein>
    <recommendedName>
        <fullName evidence="3">Activator of Hsp90 ATPase AHSA1-like N-terminal domain-containing protein</fullName>
    </recommendedName>
</protein>
<sequence>MALPPTTANWHWKNKNVTRWGTEWFERELITISVNGDKDGEVVSVSKVTEVEGDIELGQRKSKLITIYDCKIVLEWSGIATDGTEVNGTVTIPEVSHEVTLDRLSDYVYKWNLKTARSPEVESLFGVAKSRLPAALEAKFAAFPVALIDTHGKDLTVSTDPSRSGTPAPASAGPSIATASSGSAPVQPKKVELKALNTKVVTVEANFQASADDLYSLLTDEQKIPIWTRAPAQSVAQAGSEYSLFGGGVKGKYVSLTPSKEIIQSWALQSPTWPSGHAGTLTTTLEQSTDSTHVKFSLAGVPTGIEEEIKRNLEGY</sequence>
<dbReference type="Pfam" id="PF09229">
    <property type="entry name" value="Aha1_N"/>
    <property type="match status" value="1"/>
</dbReference>